<evidence type="ECO:0000313" key="4">
    <source>
        <dbReference type="Proteomes" id="UP000197208"/>
    </source>
</evidence>
<reference evidence="3 4" key="1">
    <citation type="submission" date="2017-05" db="EMBL/GenBank/DDBJ databases">
        <title>De novo genome assembly of Deniococcus indicus strain DR1.</title>
        <authorList>
            <person name="Chauhan D."/>
            <person name="Yennamalli R.M."/>
            <person name="Priyadarshini R."/>
        </authorList>
    </citation>
    <scope>NUCLEOTIDE SEQUENCE [LARGE SCALE GENOMIC DNA]</scope>
    <source>
        <strain evidence="3 4">DR1</strain>
    </source>
</reference>
<dbReference type="Pfam" id="PF17289">
    <property type="entry name" value="Terminase_6C"/>
    <property type="match status" value="1"/>
</dbReference>
<proteinExistence type="predicted"/>
<dbReference type="RefSeq" id="WP_088248324.1">
    <property type="nucleotide sequence ID" value="NZ_NHMK01000011.1"/>
</dbReference>
<feature type="domain" description="Terminase large subunit gp17-like C-terminal" evidence="2">
    <location>
        <begin position="261"/>
        <end position="408"/>
    </location>
</feature>
<dbReference type="Proteomes" id="UP000197208">
    <property type="component" value="Unassembled WGS sequence"/>
</dbReference>
<organism evidence="3 4">
    <name type="scientific">Deinococcus indicus</name>
    <dbReference type="NCBI Taxonomy" id="223556"/>
    <lineage>
        <taxon>Bacteria</taxon>
        <taxon>Thermotogati</taxon>
        <taxon>Deinococcota</taxon>
        <taxon>Deinococci</taxon>
        <taxon>Deinococcales</taxon>
        <taxon>Deinococcaceae</taxon>
        <taxon>Deinococcus</taxon>
    </lineage>
</organism>
<dbReference type="OrthoDB" id="9768556at2"/>
<sequence>MSPILLPYQRQWVQDRSRFKIGLMSRQSGKSFSTTLEAVDDSLERQTTWIYLSRGERQALELANTAKKHLEAYRTAAESVEGWFKTDDGERITEYQLRLPNGSRHIFLPANPDTARGYSGNVLLDEFAFHKDSRAIWGALYPIITRRPDYKIRVISTPNGRNNKFYELWEGKGERAGVKAVWSRHKVTIHDAVAQGLPVDAEELKAGLDDDEMWTQEYLCEFLDEATSFLSYALIASVEDPRATLDYDLKQLLQMSERYLGVDIGRRRDLTVLWLLERVGDVYWTRLMERIQGASFSQQAARLDAVLPLVTRACIDATGLGMQLAEQAQERHGGKVEPVTFTGAVKNDLATSFRRMFEDRTIRIPEEERLRRSLHKVRKVTTSAGNVRYDAESESDGHADEFWAGGLAAHAAASRTTGMIITL</sequence>
<evidence type="ECO:0000256" key="1">
    <source>
        <dbReference type="ARBA" id="ARBA00022612"/>
    </source>
</evidence>
<dbReference type="Gene3D" id="3.40.50.300">
    <property type="entry name" value="P-loop containing nucleotide triphosphate hydrolases"/>
    <property type="match status" value="1"/>
</dbReference>
<protein>
    <recommendedName>
        <fullName evidence="2">Terminase large subunit gp17-like C-terminal domain-containing protein</fullName>
    </recommendedName>
</protein>
<dbReference type="InterPro" id="IPR027417">
    <property type="entry name" value="P-loop_NTPase"/>
</dbReference>
<gene>
    <name evidence="3" type="ORF">CBQ26_09165</name>
</gene>
<name>A0A2D0A813_9DEIO</name>
<keyword evidence="4" id="KW-1185">Reference proteome</keyword>
<evidence type="ECO:0000313" key="3">
    <source>
        <dbReference type="EMBL" id="OWL96536.1"/>
    </source>
</evidence>
<dbReference type="EMBL" id="NHMK01000011">
    <property type="protein sequence ID" value="OWL96536.1"/>
    <property type="molecule type" value="Genomic_DNA"/>
</dbReference>
<dbReference type="Pfam" id="PF03237">
    <property type="entry name" value="Terminase_6N"/>
    <property type="match status" value="1"/>
</dbReference>
<accession>A0A2D0A813</accession>
<dbReference type="InterPro" id="IPR035421">
    <property type="entry name" value="Terminase_6C"/>
</dbReference>
<dbReference type="Gene3D" id="3.30.420.240">
    <property type="match status" value="1"/>
</dbReference>
<dbReference type="AlphaFoldDB" id="A0A2D0A813"/>
<comment type="caution">
    <text evidence="3">The sequence shown here is derived from an EMBL/GenBank/DDBJ whole genome shotgun (WGS) entry which is preliminary data.</text>
</comment>
<keyword evidence="1" id="KW-1188">Viral release from host cell</keyword>
<evidence type="ECO:0000259" key="2">
    <source>
        <dbReference type="Pfam" id="PF17289"/>
    </source>
</evidence>